<protein>
    <submittedName>
        <fullName evidence="3">RNA-binding protein</fullName>
    </submittedName>
</protein>
<dbReference type="InterPro" id="IPR012677">
    <property type="entry name" value="Nucleotide-bd_a/b_plait_sf"/>
</dbReference>
<keyword evidence="4" id="KW-1185">Reference proteome</keyword>
<dbReference type="RefSeq" id="WP_126821842.1">
    <property type="nucleotide sequence ID" value="NZ_JBHLWU010000001.1"/>
</dbReference>
<dbReference type="Pfam" id="PF21278">
    <property type="entry name" value="YlmH_1st"/>
    <property type="match status" value="1"/>
</dbReference>
<dbReference type="InterPro" id="IPR002942">
    <property type="entry name" value="S4_RNA-bd"/>
</dbReference>
<dbReference type="Pfam" id="PF01479">
    <property type="entry name" value="S4"/>
    <property type="match status" value="1"/>
</dbReference>
<organism evidence="3 4">
    <name type="scientific">Vagococcus entomophilus</name>
    <dbReference type="NCBI Taxonomy" id="1160095"/>
    <lineage>
        <taxon>Bacteria</taxon>
        <taxon>Bacillati</taxon>
        <taxon>Bacillota</taxon>
        <taxon>Bacilli</taxon>
        <taxon>Lactobacillales</taxon>
        <taxon>Enterococcaceae</taxon>
        <taxon>Vagococcus</taxon>
    </lineage>
</organism>
<dbReference type="EMBL" id="NGJZ01000001">
    <property type="protein sequence ID" value="RSU07838.1"/>
    <property type="molecule type" value="Genomic_DNA"/>
</dbReference>
<dbReference type="AlphaFoldDB" id="A0A430AIH8"/>
<dbReference type="PANTHER" id="PTHR13633:SF3">
    <property type="entry name" value="MITOCHONDRIAL TRANSCRIPTION RESCUE FACTOR 1"/>
    <property type="match status" value="1"/>
</dbReference>
<keyword evidence="1" id="KW-0694">RNA-binding</keyword>
<evidence type="ECO:0000259" key="2">
    <source>
        <dbReference type="SMART" id="SM00363"/>
    </source>
</evidence>
<gene>
    <name evidence="3" type="ORF">CBF30_00945</name>
</gene>
<dbReference type="InterPro" id="IPR036986">
    <property type="entry name" value="S4_RNA-bd_sf"/>
</dbReference>
<proteinExistence type="predicted"/>
<dbReference type="InterPro" id="IPR048443">
    <property type="entry name" value="RqcP2_N"/>
</dbReference>
<dbReference type="Gene3D" id="3.30.70.330">
    <property type="match status" value="1"/>
</dbReference>
<dbReference type="Gene3D" id="3.10.290.10">
    <property type="entry name" value="RNA-binding S4 domain"/>
    <property type="match status" value="1"/>
</dbReference>
<dbReference type="PANTHER" id="PTHR13633">
    <property type="entry name" value="MITOCHONDRIAL TRANSCRIPTION RESCUE FACTOR 1"/>
    <property type="match status" value="1"/>
</dbReference>
<dbReference type="SMART" id="SM00363">
    <property type="entry name" value="S4"/>
    <property type="match status" value="1"/>
</dbReference>
<evidence type="ECO:0000256" key="1">
    <source>
        <dbReference type="PROSITE-ProRule" id="PRU00182"/>
    </source>
</evidence>
<comment type="caution">
    <text evidence="3">The sequence shown here is derived from an EMBL/GenBank/DDBJ whole genome shotgun (WGS) entry which is preliminary data.</text>
</comment>
<dbReference type="Gene3D" id="3.30.1370.160">
    <property type="match status" value="1"/>
</dbReference>
<evidence type="ECO:0000313" key="4">
    <source>
        <dbReference type="Proteomes" id="UP000288669"/>
    </source>
</evidence>
<dbReference type="GO" id="GO:0003723">
    <property type="term" value="F:RNA binding"/>
    <property type="evidence" value="ECO:0007669"/>
    <property type="project" value="UniProtKB-KW"/>
</dbReference>
<feature type="domain" description="RNA-binding S4" evidence="2">
    <location>
        <begin position="183"/>
        <end position="247"/>
    </location>
</feature>
<dbReference type="CDD" id="cd00165">
    <property type="entry name" value="S4"/>
    <property type="match status" value="1"/>
</dbReference>
<accession>A0A430AIH8</accession>
<dbReference type="InterPro" id="IPR040591">
    <property type="entry name" value="RqcP2_RBD"/>
</dbReference>
<dbReference type="Pfam" id="PF17774">
    <property type="entry name" value="YlmH_RBD"/>
    <property type="match status" value="1"/>
</dbReference>
<evidence type="ECO:0000313" key="3">
    <source>
        <dbReference type="EMBL" id="RSU07838.1"/>
    </source>
</evidence>
<sequence length="260" mass="30818">MNVNVYQHFRKEEHSFIDLVKDWQEQVEMQYAPYLTDFLDPRQAYILETLIRQNGELKFKFYGGYEQAERRRALIFPDYYIPEKEEYNINLYEIIYPIKFGMLSHGKILGTFLSTGVKRESLGDIISDGERWQIYIKGEIAEYFHLQIKKIGSLPVRLEKRNYTDMIVAKDEWSLEHTTVSSLRLDNLISNVYNISRQRSKQLIDSGKIKINWTECTRPDFTLDLLDIISVRGFGRIQLKAIEGKTKKEKYRLLLGILRK</sequence>
<dbReference type="OrthoDB" id="9812787at2"/>
<reference evidence="3 4" key="1">
    <citation type="submission" date="2017-05" db="EMBL/GenBank/DDBJ databases">
        <title>Vagococcus spp. assemblies.</title>
        <authorList>
            <person name="Gulvik C.A."/>
        </authorList>
    </citation>
    <scope>NUCLEOTIDE SEQUENCE [LARGE SCALE GENOMIC DNA]</scope>
    <source>
        <strain evidence="3 4">DSM 24756</strain>
    </source>
</reference>
<dbReference type="PROSITE" id="PS50889">
    <property type="entry name" value="S4"/>
    <property type="match status" value="1"/>
</dbReference>
<dbReference type="Proteomes" id="UP000288669">
    <property type="component" value="Unassembled WGS sequence"/>
</dbReference>
<name>A0A430AIH8_9ENTE</name>
<dbReference type="SUPFAM" id="SSF55174">
    <property type="entry name" value="Alpha-L RNA-binding motif"/>
    <property type="match status" value="1"/>
</dbReference>